<dbReference type="InParanoid" id="A0A2H3DB10"/>
<keyword evidence="2" id="KW-1185">Reference proteome</keyword>
<name>A0A2H3DB10_ARMGA</name>
<gene>
    <name evidence="1" type="ORF">ARMGADRAFT_1087341</name>
</gene>
<organism evidence="1 2">
    <name type="scientific">Armillaria gallica</name>
    <name type="common">Bulbous honey fungus</name>
    <name type="synonym">Armillaria bulbosa</name>
    <dbReference type="NCBI Taxonomy" id="47427"/>
    <lineage>
        <taxon>Eukaryota</taxon>
        <taxon>Fungi</taxon>
        <taxon>Dikarya</taxon>
        <taxon>Basidiomycota</taxon>
        <taxon>Agaricomycotina</taxon>
        <taxon>Agaricomycetes</taxon>
        <taxon>Agaricomycetidae</taxon>
        <taxon>Agaricales</taxon>
        <taxon>Marasmiineae</taxon>
        <taxon>Physalacriaceae</taxon>
        <taxon>Armillaria</taxon>
    </lineage>
</organism>
<reference evidence="2" key="1">
    <citation type="journal article" date="2017" name="Nat. Ecol. Evol.">
        <title>Genome expansion and lineage-specific genetic innovations in the forest pathogenic fungi Armillaria.</title>
        <authorList>
            <person name="Sipos G."/>
            <person name="Prasanna A.N."/>
            <person name="Walter M.C."/>
            <person name="O'Connor E."/>
            <person name="Balint B."/>
            <person name="Krizsan K."/>
            <person name="Kiss B."/>
            <person name="Hess J."/>
            <person name="Varga T."/>
            <person name="Slot J."/>
            <person name="Riley R."/>
            <person name="Boka B."/>
            <person name="Rigling D."/>
            <person name="Barry K."/>
            <person name="Lee J."/>
            <person name="Mihaltcheva S."/>
            <person name="LaButti K."/>
            <person name="Lipzen A."/>
            <person name="Waldron R."/>
            <person name="Moloney N.M."/>
            <person name="Sperisen C."/>
            <person name="Kredics L."/>
            <person name="Vagvoelgyi C."/>
            <person name="Patrignani A."/>
            <person name="Fitzpatrick D."/>
            <person name="Nagy I."/>
            <person name="Doyle S."/>
            <person name="Anderson J.B."/>
            <person name="Grigoriev I.V."/>
            <person name="Gueldener U."/>
            <person name="Muensterkoetter M."/>
            <person name="Nagy L.G."/>
        </authorList>
    </citation>
    <scope>NUCLEOTIDE SEQUENCE [LARGE SCALE GENOMIC DNA]</scope>
    <source>
        <strain evidence="2">Ar21-2</strain>
    </source>
</reference>
<dbReference type="Proteomes" id="UP000217790">
    <property type="component" value="Unassembled WGS sequence"/>
</dbReference>
<accession>A0A2H3DB10</accession>
<proteinExistence type="predicted"/>
<evidence type="ECO:0000313" key="2">
    <source>
        <dbReference type="Proteomes" id="UP000217790"/>
    </source>
</evidence>
<evidence type="ECO:0000313" key="1">
    <source>
        <dbReference type="EMBL" id="PBK85453.1"/>
    </source>
</evidence>
<sequence length="83" mass="9213">MSCMKEWRCTGELVLAQSVRPHLQVYVHIWICLHHRIWAYLSVSLSITHASPSASPPRYLHASGAGLLTQVVALFVSLLDAST</sequence>
<dbReference type="AlphaFoldDB" id="A0A2H3DB10"/>
<dbReference type="EMBL" id="KZ293690">
    <property type="protein sequence ID" value="PBK85453.1"/>
    <property type="molecule type" value="Genomic_DNA"/>
</dbReference>
<protein>
    <submittedName>
        <fullName evidence="1">Uncharacterized protein</fullName>
    </submittedName>
</protein>